<dbReference type="Proteomes" id="UP000824469">
    <property type="component" value="Unassembled WGS sequence"/>
</dbReference>
<keyword evidence="1" id="KW-0472">Membrane</keyword>
<keyword evidence="1" id="KW-0812">Transmembrane</keyword>
<accession>A0AA38FQ64</accession>
<evidence type="ECO:0000256" key="1">
    <source>
        <dbReference type="SAM" id="Phobius"/>
    </source>
</evidence>
<reference evidence="2 3" key="1">
    <citation type="journal article" date="2021" name="Nat. Plants">
        <title>The Taxus genome provides insights into paclitaxel biosynthesis.</title>
        <authorList>
            <person name="Xiong X."/>
            <person name="Gou J."/>
            <person name="Liao Q."/>
            <person name="Li Y."/>
            <person name="Zhou Q."/>
            <person name="Bi G."/>
            <person name="Li C."/>
            <person name="Du R."/>
            <person name="Wang X."/>
            <person name="Sun T."/>
            <person name="Guo L."/>
            <person name="Liang H."/>
            <person name="Lu P."/>
            <person name="Wu Y."/>
            <person name="Zhang Z."/>
            <person name="Ro D.K."/>
            <person name="Shang Y."/>
            <person name="Huang S."/>
            <person name="Yan J."/>
        </authorList>
    </citation>
    <scope>NUCLEOTIDE SEQUENCE [LARGE SCALE GENOMIC DNA]</scope>
    <source>
        <strain evidence="2">Ta-2019</strain>
    </source>
</reference>
<dbReference type="AlphaFoldDB" id="A0AA38FQ64"/>
<evidence type="ECO:0000313" key="2">
    <source>
        <dbReference type="EMBL" id="KAH9307273.1"/>
    </source>
</evidence>
<keyword evidence="3" id="KW-1185">Reference proteome</keyword>
<feature type="non-terminal residue" evidence="2">
    <location>
        <position position="54"/>
    </location>
</feature>
<organism evidence="2 3">
    <name type="scientific">Taxus chinensis</name>
    <name type="common">Chinese yew</name>
    <name type="synonym">Taxus wallichiana var. chinensis</name>
    <dbReference type="NCBI Taxonomy" id="29808"/>
    <lineage>
        <taxon>Eukaryota</taxon>
        <taxon>Viridiplantae</taxon>
        <taxon>Streptophyta</taxon>
        <taxon>Embryophyta</taxon>
        <taxon>Tracheophyta</taxon>
        <taxon>Spermatophyta</taxon>
        <taxon>Pinopsida</taxon>
        <taxon>Pinidae</taxon>
        <taxon>Conifers II</taxon>
        <taxon>Cupressales</taxon>
        <taxon>Taxaceae</taxon>
        <taxon>Taxus</taxon>
    </lineage>
</organism>
<sequence>GAYIERLISDVLSIKLVSLAMGDIVAALVYLQLKPKMENNKYVEDVRTSSTTKG</sequence>
<dbReference type="EMBL" id="JAHRHJ020000007">
    <property type="protein sequence ID" value="KAH9307273.1"/>
    <property type="molecule type" value="Genomic_DNA"/>
</dbReference>
<protein>
    <submittedName>
        <fullName evidence="2">Uncharacterized protein</fullName>
    </submittedName>
</protein>
<feature type="non-terminal residue" evidence="2">
    <location>
        <position position="1"/>
    </location>
</feature>
<proteinExistence type="predicted"/>
<comment type="caution">
    <text evidence="2">The sequence shown here is derived from an EMBL/GenBank/DDBJ whole genome shotgun (WGS) entry which is preliminary data.</text>
</comment>
<keyword evidence="1" id="KW-1133">Transmembrane helix</keyword>
<feature type="transmembrane region" description="Helical" evidence="1">
    <location>
        <begin position="12"/>
        <end position="31"/>
    </location>
</feature>
<evidence type="ECO:0000313" key="3">
    <source>
        <dbReference type="Proteomes" id="UP000824469"/>
    </source>
</evidence>
<name>A0AA38FQ64_TAXCH</name>
<gene>
    <name evidence="2" type="ORF">KI387_035184</name>
</gene>